<reference evidence="1" key="1">
    <citation type="submission" date="2023-10" db="EMBL/GenBank/DDBJ databases">
        <title>Genome assembly of Pristionchus species.</title>
        <authorList>
            <person name="Yoshida K."/>
            <person name="Sommer R.J."/>
        </authorList>
    </citation>
    <scope>NUCLEOTIDE SEQUENCE</scope>
    <source>
        <strain evidence="1">RS5133</strain>
    </source>
</reference>
<evidence type="ECO:0008006" key="3">
    <source>
        <dbReference type="Google" id="ProtNLM"/>
    </source>
</evidence>
<dbReference type="Proteomes" id="UP001432322">
    <property type="component" value="Unassembled WGS sequence"/>
</dbReference>
<name>A0AAV5VJ46_9BILA</name>
<gene>
    <name evidence="1" type="ORF">PFISCL1PPCAC_11059</name>
</gene>
<dbReference type="EMBL" id="BTSY01000003">
    <property type="protein sequence ID" value="GMT19762.1"/>
    <property type="molecule type" value="Genomic_DNA"/>
</dbReference>
<dbReference type="PANTHER" id="PTHR47411:SF3">
    <property type="entry name" value="I-BETA-1,3-N-ACETYLGLUCOSAMINYLTRANSFERASE"/>
    <property type="match status" value="1"/>
</dbReference>
<dbReference type="PANTHER" id="PTHR47411">
    <property type="entry name" value="B3GNT1, BETA-1,3-N-ACETYLGUCOSAMINYLTRANSFERASE 1, HOMOLOG"/>
    <property type="match status" value="1"/>
</dbReference>
<keyword evidence="2" id="KW-1185">Reference proteome</keyword>
<accession>A0AAV5VJ46</accession>
<organism evidence="1 2">
    <name type="scientific">Pristionchus fissidentatus</name>
    <dbReference type="NCBI Taxonomy" id="1538716"/>
    <lineage>
        <taxon>Eukaryota</taxon>
        <taxon>Metazoa</taxon>
        <taxon>Ecdysozoa</taxon>
        <taxon>Nematoda</taxon>
        <taxon>Chromadorea</taxon>
        <taxon>Rhabditida</taxon>
        <taxon>Rhabditina</taxon>
        <taxon>Diplogasteromorpha</taxon>
        <taxon>Diplogasteroidea</taxon>
        <taxon>Neodiplogasteridae</taxon>
        <taxon>Pristionchus</taxon>
    </lineage>
</organism>
<evidence type="ECO:0000313" key="2">
    <source>
        <dbReference type="Proteomes" id="UP001432322"/>
    </source>
</evidence>
<dbReference type="Pfam" id="PF13896">
    <property type="entry name" value="Glyco_transf_49"/>
    <property type="match status" value="1"/>
</dbReference>
<sequence length="333" mass="39178">DRDRISLILHMSIDFLSDDTAEQFHNWSGPISLTIVLNEPSEYKCAHQFINSLIAQHGFGMIRVHFLYRKNQSGQCALAKIRQPETITCSTLSRRASLIEVADYPMNMARNVAREFISTKFLLLSDVDLLFSEGFERRMSEIAKQQLASTEKRVLVFRIFEVYDERSVPRNKEDMFRMIENGLADTFHVESAYGHHELKGREEWLAKPENFTDTLIANDFVRYSRYTWEPRFVGVSSVPIHDEKFPYRIRANNVLGWEMCRAGYTFSLVEDLFTFHRAKRVSDGNRQSENNVIQLMNRIKYERALADWYARMDREYPETKGSCPPILRRKLWY</sequence>
<evidence type="ECO:0000313" key="1">
    <source>
        <dbReference type="EMBL" id="GMT19762.1"/>
    </source>
</evidence>
<dbReference type="AlphaFoldDB" id="A0AAV5VJ46"/>
<feature type="non-terminal residue" evidence="1">
    <location>
        <position position="333"/>
    </location>
</feature>
<feature type="non-terminal residue" evidence="1">
    <location>
        <position position="1"/>
    </location>
</feature>
<proteinExistence type="predicted"/>
<comment type="caution">
    <text evidence="1">The sequence shown here is derived from an EMBL/GenBank/DDBJ whole genome shotgun (WGS) entry which is preliminary data.</text>
</comment>
<protein>
    <recommendedName>
        <fullName evidence="3">Glycosyltransferase family 92 protein</fullName>
    </recommendedName>
</protein>